<evidence type="ECO:0000313" key="3">
    <source>
        <dbReference type="Proteomes" id="UP001158576"/>
    </source>
</evidence>
<gene>
    <name evidence="2" type="ORF">OKIOD_LOCUS13975</name>
</gene>
<accession>A0ABN7SZ89</accession>
<evidence type="ECO:0000313" key="2">
    <source>
        <dbReference type="EMBL" id="CAG5110855.1"/>
    </source>
</evidence>
<sequence>MMTDRSLRPKSQKETRASLSRTLEFLAKGFILSAEMSKTSRFDENQEQERFADSVKEINERLAREREDENALLLQEREDSDFQGFPVERHSCLVFILFILFFPIGFLAKKKQRLIDDETRKYPKTLKNYKMAQIYSQELMEYCAGMIFATLCGHVTIWIILVYYVKCMARPDCPWK</sequence>
<keyword evidence="3" id="KW-1185">Reference proteome</keyword>
<keyword evidence="1" id="KW-1133">Transmembrane helix</keyword>
<keyword evidence="1" id="KW-0812">Transmembrane</keyword>
<dbReference type="Proteomes" id="UP001158576">
    <property type="component" value="Chromosome 2"/>
</dbReference>
<organism evidence="2 3">
    <name type="scientific">Oikopleura dioica</name>
    <name type="common">Tunicate</name>
    <dbReference type="NCBI Taxonomy" id="34765"/>
    <lineage>
        <taxon>Eukaryota</taxon>
        <taxon>Metazoa</taxon>
        <taxon>Chordata</taxon>
        <taxon>Tunicata</taxon>
        <taxon>Appendicularia</taxon>
        <taxon>Copelata</taxon>
        <taxon>Oikopleuridae</taxon>
        <taxon>Oikopleura</taxon>
    </lineage>
</organism>
<reference evidence="2 3" key="1">
    <citation type="submission" date="2021-04" db="EMBL/GenBank/DDBJ databases">
        <authorList>
            <person name="Bliznina A."/>
        </authorList>
    </citation>
    <scope>NUCLEOTIDE SEQUENCE [LARGE SCALE GENOMIC DNA]</scope>
</reference>
<name>A0ABN7SZ89_OIKDI</name>
<evidence type="ECO:0000256" key="1">
    <source>
        <dbReference type="SAM" id="Phobius"/>
    </source>
</evidence>
<feature type="transmembrane region" description="Helical" evidence="1">
    <location>
        <begin position="92"/>
        <end position="108"/>
    </location>
</feature>
<feature type="transmembrane region" description="Helical" evidence="1">
    <location>
        <begin position="139"/>
        <end position="165"/>
    </location>
</feature>
<protein>
    <submittedName>
        <fullName evidence="2">Oidioi.mRNA.OKI2018_I69.chr2.g5210.t1.cds</fullName>
    </submittedName>
</protein>
<dbReference type="EMBL" id="OU015567">
    <property type="protein sequence ID" value="CAG5110855.1"/>
    <property type="molecule type" value="Genomic_DNA"/>
</dbReference>
<proteinExistence type="predicted"/>
<keyword evidence="1" id="KW-0472">Membrane</keyword>